<evidence type="ECO:0000313" key="2">
    <source>
        <dbReference type="EMBL" id="KAF9067946.1"/>
    </source>
</evidence>
<dbReference type="EMBL" id="JADNRY010000066">
    <property type="protein sequence ID" value="KAF9067946.1"/>
    <property type="molecule type" value="Genomic_DNA"/>
</dbReference>
<reference evidence="2" key="1">
    <citation type="submission" date="2020-11" db="EMBL/GenBank/DDBJ databases">
        <authorList>
            <consortium name="DOE Joint Genome Institute"/>
            <person name="Ahrendt S."/>
            <person name="Riley R."/>
            <person name="Andreopoulos W."/>
            <person name="Labutti K."/>
            <person name="Pangilinan J."/>
            <person name="Ruiz-Duenas F.J."/>
            <person name="Barrasa J.M."/>
            <person name="Sanchez-Garcia M."/>
            <person name="Camarero S."/>
            <person name="Miyauchi S."/>
            <person name="Serrano A."/>
            <person name="Linde D."/>
            <person name="Babiker R."/>
            <person name="Drula E."/>
            <person name="Ayuso-Fernandez I."/>
            <person name="Pacheco R."/>
            <person name="Padilla G."/>
            <person name="Ferreira P."/>
            <person name="Barriuso J."/>
            <person name="Kellner H."/>
            <person name="Castanera R."/>
            <person name="Alfaro M."/>
            <person name="Ramirez L."/>
            <person name="Pisabarro A.G."/>
            <person name="Kuo A."/>
            <person name="Tritt A."/>
            <person name="Lipzen A."/>
            <person name="He G."/>
            <person name="Yan M."/>
            <person name="Ng V."/>
            <person name="Cullen D."/>
            <person name="Martin F."/>
            <person name="Rosso M.-N."/>
            <person name="Henrissat B."/>
            <person name="Hibbett D."/>
            <person name="Martinez A.T."/>
            <person name="Grigoriev I.V."/>
        </authorList>
    </citation>
    <scope>NUCLEOTIDE SEQUENCE</scope>
    <source>
        <strain evidence="2">AH 40177</strain>
    </source>
</reference>
<sequence>MFHPRPSPFLLLFCIGLVLLNFRIRPVTARLYPTRPVKDTVYQCGKCDSIQWKDDGKSPNMLDMGPVTVDLYCGNKYVFTVGQSDPATRILEFCPPRDFPWPKIHDKYMLLFNSTNEIRYSHDFNISGTSRATHINIKNSSISDENPSSLRTIAGPGGRTFVLSPTPTMTSASVHTTGSLTAPVATKGHDTISTTAHAHPLTSVHRNSAFLSRGMNVEKMKFRFVFIVWPALIGISMAL</sequence>
<evidence type="ECO:0000256" key="1">
    <source>
        <dbReference type="SAM" id="SignalP"/>
    </source>
</evidence>
<feature type="chain" id="PRO_5040120746" evidence="1">
    <location>
        <begin position="30"/>
        <end position="239"/>
    </location>
</feature>
<keyword evidence="1" id="KW-0732">Signal</keyword>
<comment type="caution">
    <text evidence="2">The sequence shown here is derived from an EMBL/GenBank/DDBJ whole genome shotgun (WGS) entry which is preliminary data.</text>
</comment>
<name>A0A9P5PR85_9AGAR</name>
<organism evidence="2 3">
    <name type="scientific">Rhodocollybia butyracea</name>
    <dbReference type="NCBI Taxonomy" id="206335"/>
    <lineage>
        <taxon>Eukaryota</taxon>
        <taxon>Fungi</taxon>
        <taxon>Dikarya</taxon>
        <taxon>Basidiomycota</taxon>
        <taxon>Agaricomycotina</taxon>
        <taxon>Agaricomycetes</taxon>
        <taxon>Agaricomycetidae</taxon>
        <taxon>Agaricales</taxon>
        <taxon>Marasmiineae</taxon>
        <taxon>Omphalotaceae</taxon>
        <taxon>Rhodocollybia</taxon>
    </lineage>
</organism>
<protein>
    <submittedName>
        <fullName evidence="2">Uncharacterized protein</fullName>
    </submittedName>
</protein>
<dbReference type="AlphaFoldDB" id="A0A9P5PR85"/>
<proteinExistence type="predicted"/>
<gene>
    <name evidence="2" type="ORF">BDP27DRAFT_1328031</name>
</gene>
<dbReference type="OrthoDB" id="3250770at2759"/>
<keyword evidence="3" id="KW-1185">Reference proteome</keyword>
<feature type="signal peptide" evidence="1">
    <location>
        <begin position="1"/>
        <end position="29"/>
    </location>
</feature>
<accession>A0A9P5PR85</accession>
<evidence type="ECO:0000313" key="3">
    <source>
        <dbReference type="Proteomes" id="UP000772434"/>
    </source>
</evidence>
<dbReference type="Proteomes" id="UP000772434">
    <property type="component" value="Unassembled WGS sequence"/>
</dbReference>